<organism evidence="2">
    <name type="scientific">Capitella teleta</name>
    <name type="common">Polychaete worm</name>
    <dbReference type="NCBI Taxonomy" id="283909"/>
    <lineage>
        <taxon>Eukaryota</taxon>
        <taxon>Metazoa</taxon>
        <taxon>Spiralia</taxon>
        <taxon>Lophotrochozoa</taxon>
        <taxon>Annelida</taxon>
        <taxon>Polychaeta</taxon>
        <taxon>Sedentaria</taxon>
        <taxon>Scolecida</taxon>
        <taxon>Capitellidae</taxon>
        <taxon>Capitella</taxon>
    </lineage>
</organism>
<protein>
    <recommendedName>
        <fullName evidence="1">Endonuclease/exonuclease/phosphatase domain-containing protein</fullName>
    </recommendedName>
</protein>
<dbReference type="Pfam" id="PF03372">
    <property type="entry name" value="Exo_endo_phos"/>
    <property type="match status" value="1"/>
</dbReference>
<reference evidence="3" key="3">
    <citation type="submission" date="2015-06" db="UniProtKB">
        <authorList>
            <consortium name="EnsemblMetazoa"/>
        </authorList>
    </citation>
    <scope>IDENTIFICATION</scope>
</reference>
<name>R7U3C0_CAPTE</name>
<dbReference type="EMBL" id="KB308490">
    <property type="protein sequence ID" value="ELT97675.1"/>
    <property type="molecule type" value="Genomic_DNA"/>
</dbReference>
<dbReference type="InterPro" id="IPR005135">
    <property type="entry name" value="Endo/exonuclease/phosphatase"/>
</dbReference>
<dbReference type="Gene3D" id="3.60.10.10">
    <property type="entry name" value="Endonuclease/exonuclease/phosphatase"/>
    <property type="match status" value="1"/>
</dbReference>
<evidence type="ECO:0000313" key="4">
    <source>
        <dbReference type="Proteomes" id="UP000014760"/>
    </source>
</evidence>
<gene>
    <name evidence="2" type="ORF">CAPTEDRAFT_196126</name>
</gene>
<feature type="domain" description="Endonuclease/exonuclease/phosphatase" evidence="1">
    <location>
        <begin position="108"/>
        <end position="287"/>
    </location>
</feature>
<evidence type="ECO:0000313" key="2">
    <source>
        <dbReference type="EMBL" id="ELT97675.1"/>
    </source>
</evidence>
<dbReference type="EMBL" id="AMQN01027420">
    <property type="status" value="NOT_ANNOTATED_CDS"/>
    <property type="molecule type" value="Genomic_DNA"/>
</dbReference>
<dbReference type="AlphaFoldDB" id="R7U3C0"/>
<dbReference type="Proteomes" id="UP000014760">
    <property type="component" value="Unassembled WGS sequence"/>
</dbReference>
<dbReference type="PANTHER" id="PTHR46670:SF3">
    <property type="entry name" value="ENDONUCLEASE_EXONUCLEASE_PHOSPHATASE DOMAIN-CONTAINING PROTEIN"/>
    <property type="match status" value="1"/>
</dbReference>
<reference evidence="2 4" key="2">
    <citation type="journal article" date="2013" name="Nature">
        <title>Insights into bilaterian evolution from three spiralian genomes.</title>
        <authorList>
            <person name="Simakov O."/>
            <person name="Marletaz F."/>
            <person name="Cho S.J."/>
            <person name="Edsinger-Gonzales E."/>
            <person name="Havlak P."/>
            <person name="Hellsten U."/>
            <person name="Kuo D.H."/>
            <person name="Larsson T."/>
            <person name="Lv J."/>
            <person name="Arendt D."/>
            <person name="Savage R."/>
            <person name="Osoegawa K."/>
            <person name="de Jong P."/>
            <person name="Grimwood J."/>
            <person name="Chapman J.A."/>
            <person name="Shapiro H."/>
            <person name="Aerts A."/>
            <person name="Otillar R.P."/>
            <person name="Terry A.Y."/>
            <person name="Boore J.L."/>
            <person name="Grigoriev I.V."/>
            <person name="Lindberg D.R."/>
            <person name="Seaver E.C."/>
            <person name="Weisblat D.A."/>
            <person name="Putnam N.H."/>
            <person name="Rokhsar D.S."/>
        </authorList>
    </citation>
    <scope>NUCLEOTIDE SEQUENCE</scope>
    <source>
        <strain evidence="2 4">I ESC-2004</strain>
    </source>
</reference>
<dbReference type="STRING" id="283909.R7U3C0"/>
<accession>R7U3C0</accession>
<dbReference type="HOGENOM" id="CLU_078893_0_0_1"/>
<evidence type="ECO:0000259" key="1">
    <source>
        <dbReference type="Pfam" id="PF03372"/>
    </source>
</evidence>
<dbReference type="PANTHER" id="PTHR46670">
    <property type="entry name" value="ENDO/EXONUCLEASE/PHOSPHATASE DOMAIN-CONTAINING PROTEIN"/>
    <property type="match status" value="1"/>
</dbReference>
<dbReference type="GO" id="GO:0003824">
    <property type="term" value="F:catalytic activity"/>
    <property type="evidence" value="ECO:0007669"/>
    <property type="project" value="InterPro"/>
</dbReference>
<dbReference type="OMA" id="HIERCND"/>
<keyword evidence="4" id="KW-1185">Reference proteome</keyword>
<evidence type="ECO:0000313" key="3">
    <source>
        <dbReference type="EnsemblMetazoa" id="CapteP196126"/>
    </source>
</evidence>
<dbReference type="EMBL" id="AMQN01027419">
    <property type="status" value="NOT_ANNOTATED_CDS"/>
    <property type="molecule type" value="Genomic_DNA"/>
</dbReference>
<dbReference type="InterPro" id="IPR036691">
    <property type="entry name" value="Endo/exonu/phosph_ase_sf"/>
</dbReference>
<dbReference type="EnsemblMetazoa" id="CapteT196126">
    <property type="protein sequence ID" value="CapteP196126"/>
    <property type="gene ID" value="CapteG196126"/>
</dbReference>
<dbReference type="OrthoDB" id="10072198at2759"/>
<reference evidence="4" key="1">
    <citation type="submission" date="2012-12" db="EMBL/GenBank/DDBJ databases">
        <authorList>
            <person name="Hellsten U."/>
            <person name="Grimwood J."/>
            <person name="Chapman J.A."/>
            <person name="Shapiro H."/>
            <person name="Aerts A."/>
            <person name="Otillar R.P."/>
            <person name="Terry A.Y."/>
            <person name="Boore J.L."/>
            <person name="Simakov O."/>
            <person name="Marletaz F."/>
            <person name="Cho S.-J."/>
            <person name="Edsinger-Gonzales E."/>
            <person name="Havlak P."/>
            <person name="Kuo D.-H."/>
            <person name="Larsson T."/>
            <person name="Lv J."/>
            <person name="Arendt D."/>
            <person name="Savage R."/>
            <person name="Osoegawa K."/>
            <person name="de Jong P."/>
            <person name="Lindberg D.R."/>
            <person name="Seaver E.C."/>
            <person name="Weisblat D.A."/>
            <person name="Putnam N.H."/>
            <person name="Grigoriev I.V."/>
            <person name="Rokhsar D.S."/>
        </authorList>
    </citation>
    <scope>NUCLEOTIDE SEQUENCE</scope>
    <source>
        <strain evidence="4">I ESC-2004</strain>
    </source>
</reference>
<proteinExistence type="predicted"/>
<dbReference type="SUPFAM" id="SSF56219">
    <property type="entry name" value="DNase I-like"/>
    <property type="match status" value="1"/>
</dbReference>
<sequence length="307" mass="33565">MTALSSTVIKALAGNAPTRVKAEIYKRLKELGIATDRPTKRGTKGFGRGAIPVWISGSPGHSANPTVNKARGSNPCNLISIPRAPRQTSHHRQFTIGLLNARSAKQNDQNADKPREIHDLIVDRGLDSLVITETWLRQGDVDNIAVGDMTPNGFSCKHISRSTQKRGGGLALIHASSIATKPLRKILYNSFECFITSLTVRNTSICVVAVYRPPNCSQPAFLSDFSDLLGNVIAEFSNIVIMGDFNINVASPSPYADRLKTILYDFNFQQHVTDATHVNGHTIDLIMSLTHEHLSIKVIDVDSCKGR</sequence>